<dbReference type="Proteomes" id="UP000295733">
    <property type="component" value="Unassembled WGS sequence"/>
</dbReference>
<keyword evidence="2" id="KW-1185">Reference proteome</keyword>
<protein>
    <recommendedName>
        <fullName evidence="3">Phasin protein</fullName>
    </recommendedName>
</protein>
<name>A0A4R2NU01_RHOAD</name>
<organism evidence="1 2">
    <name type="scientific">Rhodovulum adriaticum</name>
    <name type="common">Rhodopseudomonas adriatica</name>
    <dbReference type="NCBI Taxonomy" id="35804"/>
    <lineage>
        <taxon>Bacteria</taxon>
        <taxon>Pseudomonadati</taxon>
        <taxon>Pseudomonadota</taxon>
        <taxon>Alphaproteobacteria</taxon>
        <taxon>Rhodobacterales</taxon>
        <taxon>Paracoccaceae</taxon>
        <taxon>Rhodovulum</taxon>
    </lineage>
</organism>
<comment type="caution">
    <text evidence="1">The sequence shown here is derived from an EMBL/GenBank/DDBJ whole genome shotgun (WGS) entry which is preliminary data.</text>
</comment>
<evidence type="ECO:0000313" key="1">
    <source>
        <dbReference type="EMBL" id="TCP25450.1"/>
    </source>
</evidence>
<accession>A0A4R2NU01</accession>
<gene>
    <name evidence="1" type="ORF">EV656_103202</name>
</gene>
<reference evidence="1 2" key="1">
    <citation type="submission" date="2019-03" db="EMBL/GenBank/DDBJ databases">
        <title>Genomic Encyclopedia of Type Strains, Phase IV (KMG-IV): sequencing the most valuable type-strain genomes for metagenomic binning, comparative biology and taxonomic classification.</title>
        <authorList>
            <person name="Goeker M."/>
        </authorList>
    </citation>
    <scope>NUCLEOTIDE SEQUENCE [LARGE SCALE GENOMIC DNA]</scope>
    <source>
        <strain evidence="1 2">DSM 2781</strain>
    </source>
</reference>
<dbReference type="EMBL" id="SLXL01000003">
    <property type="protein sequence ID" value="TCP25450.1"/>
    <property type="molecule type" value="Genomic_DNA"/>
</dbReference>
<proteinExistence type="predicted"/>
<dbReference type="RefSeq" id="WP_132601484.1">
    <property type="nucleotide sequence ID" value="NZ_NRRP01000044.1"/>
</dbReference>
<dbReference type="OrthoDB" id="7872620at2"/>
<evidence type="ECO:0000313" key="2">
    <source>
        <dbReference type="Proteomes" id="UP000295733"/>
    </source>
</evidence>
<sequence>MSGKETDTAEFDPLRSLAAAQAEGVGLAAWLGCAMVDYTRRAANDMAGFARDKALRDAETLARAMTCRDAASLAAIQQDYLGETVAAATKEAAHQAEKTAQFCSNVRERMTSALDEQGS</sequence>
<evidence type="ECO:0008006" key="3">
    <source>
        <dbReference type="Google" id="ProtNLM"/>
    </source>
</evidence>
<dbReference type="AlphaFoldDB" id="A0A4R2NU01"/>